<dbReference type="AlphaFoldDB" id="A0A090MDF1"/>
<keyword evidence="1" id="KW-1133">Transmembrane helix</keyword>
<sequence>MSFQSSPEHYMEPLPLRRDEPFRPLCFSRSQRRHRRHRPEGFDLFKKSNFYYLTTDGKLMKQVDALRVKHPHRPINKNRDYAAEINAIVAWLKAGRPAQREQEQAQEVEEEQGEELEEELVSAMSPPMRIPEIERPSVDMLELLIPESPVPEDSQYVSEYKDSPFTYELLTPRSPKYNTLRTSSGRHCYGGLHRREWAVDNSSAIPSIARDIESNNDESNNDEVRDDLFLFAACLALILVFYAYAFFLLGLLEHLARG</sequence>
<gene>
    <name evidence="2" type="ORF">BN851_0090100</name>
</gene>
<evidence type="ECO:0000256" key="1">
    <source>
        <dbReference type="SAM" id="Phobius"/>
    </source>
</evidence>
<organism evidence="2">
    <name type="scientific">Fusarium acuminatum CS5907</name>
    <dbReference type="NCBI Taxonomy" id="1318461"/>
    <lineage>
        <taxon>Eukaryota</taxon>
        <taxon>Fungi</taxon>
        <taxon>Dikarya</taxon>
        <taxon>Ascomycota</taxon>
        <taxon>Pezizomycotina</taxon>
        <taxon>Sordariomycetes</taxon>
        <taxon>Hypocreomycetidae</taxon>
        <taxon>Hypocreales</taxon>
        <taxon>Nectriaceae</taxon>
        <taxon>Fusarium</taxon>
        <taxon>Fusarium tricinctum species complex</taxon>
    </lineage>
</organism>
<reference evidence="2" key="1">
    <citation type="submission" date="2013-05" db="EMBL/GenBank/DDBJ databases">
        <title>Draft genome sequences of six wheat associated Fusarium spp. isolates.</title>
        <authorList>
            <person name="Moolhuijzen P.M."/>
            <person name="Manners J.M."/>
            <person name="Wilcox S."/>
            <person name="Bellgard M.I."/>
            <person name="Gardiner D.M."/>
        </authorList>
    </citation>
    <scope>NUCLEOTIDE SEQUENCE</scope>
    <source>
        <strain evidence="2">CS5907</strain>
    </source>
</reference>
<evidence type="ECO:0000313" key="2">
    <source>
        <dbReference type="EMBL" id="CEG03695.1"/>
    </source>
</evidence>
<keyword evidence="1" id="KW-0472">Membrane</keyword>
<feature type="transmembrane region" description="Helical" evidence="1">
    <location>
        <begin position="228"/>
        <end position="252"/>
    </location>
</feature>
<comment type="caution">
    <text evidence="2">The sequence shown here is derived from an EMBL/GenBank/DDBJ whole genome shotgun (WGS) entry which is preliminary data.</text>
</comment>
<accession>A0A090MDF1</accession>
<dbReference type="EMBL" id="CBMG010001812">
    <property type="protein sequence ID" value="CEG03695.1"/>
    <property type="molecule type" value="Genomic_DNA"/>
</dbReference>
<protein>
    <submittedName>
        <fullName evidence="2">WGS project CBMG000000000 data, contig CS5907-c001816</fullName>
    </submittedName>
</protein>
<keyword evidence="1" id="KW-0812">Transmembrane</keyword>
<name>A0A090MDF1_9HYPO</name>
<proteinExistence type="predicted"/>